<evidence type="ECO:0000313" key="2">
    <source>
        <dbReference type="EMBL" id="MBP2473120.1"/>
    </source>
</evidence>
<name>A0ABS5A982_9PSEU</name>
<comment type="caution">
    <text evidence="2">The sequence shown here is derived from an EMBL/GenBank/DDBJ whole genome shotgun (WGS) entry which is preliminary data.</text>
</comment>
<proteinExistence type="predicted"/>
<dbReference type="RefSeq" id="WP_245372725.1">
    <property type="nucleotide sequence ID" value="NZ_JAGIOO010000001.1"/>
</dbReference>
<sequence length="191" mass="21026">MAVRFEAGEQEELSSLLGECLRVDNQYVSVVGDHVVCGLPPGNDPPEVLRSRMDSLAKMSKYRALVGIAFADEDLARSLASSDFSSRVLDAAREKKIVVTVSDELYHQVVIGSLPHDRRSYRRNEDEFGGWVRVPGYSMPPEPAVDKPTDHQRTEADPGRGPTVIVQGRARIGKQFNASVINYGGVRSDGR</sequence>
<organism evidence="2 3">
    <name type="scientific">Crossiella equi</name>
    <dbReference type="NCBI Taxonomy" id="130796"/>
    <lineage>
        <taxon>Bacteria</taxon>
        <taxon>Bacillati</taxon>
        <taxon>Actinomycetota</taxon>
        <taxon>Actinomycetes</taxon>
        <taxon>Pseudonocardiales</taxon>
        <taxon>Pseudonocardiaceae</taxon>
        <taxon>Crossiella</taxon>
    </lineage>
</organism>
<dbReference type="Proteomes" id="UP001519363">
    <property type="component" value="Unassembled WGS sequence"/>
</dbReference>
<accession>A0ABS5A982</accession>
<reference evidence="2 3" key="1">
    <citation type="submission" date="2021-03" db="EMBL/GenBank/DDBJ databases">
        <title>Sequencing the genomes of 1000 actinobacteria strains.</title>
        <authorList>
            <person name="Klenk H.-P."/>
        </authorList>
    </citation>
    <scope>NUCLEOTIDE SEQUENCE [LARGE SCALE GENOMIC DNA]</scope>
    <source>
        <strain evidence="2 3">DSM 44580</strain>
    </source>
</reference>
<protein>
    <submittedName>
        <fullName evidence="2">Uncharacterized protein</fullName>
    </submittedName>
</protein>
<keyword evidence="3" id="KW-1185">Reference proteome</keyword>
<evidence type="ECO:0000256" key="1">
    <source>
        <dbReference type="SAM" id="MobiDB-lite"/>
    </source>
</evidence>
<feature type="compositionally biased region" description="Basic and acidic residues" evidence="1">
    <location>
        <begin position="144"/>
        <end position="158"/>
    </location>
</feature>
<evidence type="ECO:0000313" key="3">
    <source>
        <dbReference type="Proteomes" id="UP001519363"/>
    </source>
</evidence>
<feature type="region of interest" description="Disordered" evidence="1">
    <location>
        <begin position="137"/>
        <end position="163"/>
    </location>
</feature>
<dbReference type="EMBL" id="JAGIOO010000001">
    <property type="protein sequence ID" value="MBP2473120.1"/>
    <property type="molecule type" value="Genomic_DNA"/>
</dbReference>
<gene>
    <name evidence="2" type="ORF">JOF53_001992</name>
</gene>